<dbReference type="Gene3D" id="3.90.1150.10">
    <property type="entry name" value="Aspartate Aminotransferase, domain 1"/>
    <property type="match status" value="1"/>
</dbReference>
<keyword evidence="3" id="KW-1185">Reference proteome</keyword>
<dbReference type="Pfam" id="PF00155">
    <property type="entry name" value="Aminotran_1_2"/>
    <property type="match status" value="1"/>
</dbReference>
<evidence type="ECO:0000313" key="3">
    <source>
        <dbReference type="Proteomes" id="UP000600026"/>
    </source>
</evidence>
<accession>A0A919LAW6</accession>
<name>A0A919LAW6_9ACTN</name>
<dbReference type="SUPFAM" id="SSF53383">
    <property type="entry name" value="PLP-dependent transferases"/>
    <property type="match status" value="1"/>
</dbReference>
<dbReference type="InterPro" id="IPR015421">
    <property type="entry name" value="PyrdxlP-dep_Trfase_major"/>
</dbReference>
<evidence type="ECO:0000259" key="1">
    <source>
        <dbReference type="Pfam" id="PF00155"/>
    </source>
</evidence>
<dbReference type="InterPro" id="IPR015422">
    <property type="entry name" value="PyrdxlP-dep_Trfase_small"/>
</dbReference>
<organism evidence="2 3">
    <name type="scientific">Streptomyces xanthophaeus</name>
    <dbReference type="NCBI Taxonomy" id="67385"/>
    <lineage>
        <taxon>Bacteria</taxon>
        <taxon>Bacillati</taxon>
        <taxon>Actinomycetota</taxon>
        <taxon>Actinomycetes</taxon>
        <taxon>Kitasatosporales</taxon>
        <taxon>Streptomycetaceae</taxon>
        <taxon>Streptomyces</taxon>
    </lineage>
</organism>
<protein>
    <recommendedName>
        <fullName evidence="1">Aminotransferase class I/classII large domain-containing protein</fullName>
    </recommendedName>
</protein>
<dbReference type="Gene3D" id="3.40.640.10">
    <property type="entry name" value="Type I PLP-dependent aspartate aminotransferase-like (Major domain)"/>
    <property type="match status" value="1"/>
</dbReference>
<proteinExistence type="predicted"/>
<dbReference type="EMBL" id="BNEE01000004">
    <property type="protein sequence ID" value="GHI83225.1"/>
    <property type="molecule type" value="Genomic_DNA"/>
</dbReference>
<dbReference type="PANTHER" id="PTHR46577">
    <property type="entry name" value="HTH-TYPE TRANSCRIPTIONAL REGULATORY PROTEIN GABR"/>
    <property type="match status" value="1"/>
</dbReference>
<dbReference type="AlphaFoldDB" id="A0A919LAW6"/>
<sequence length="378" mass="41235">MPHDGLDLTNLTRYEILALDGDINVSDGHPRQTLTTGQQAVIDRLPELFHSSAREGFADLESRAQREFLHSLGQLSAPVEAGRVLSCYSSSVAMEVVARSLSDVCKTIGLIHPTFDNIPDLLRGRGIGLVPLDEQELIQGRVPAIAEVDAVFLTVPNNPTGAVIGPAALRTIAESCARHDKILVLDTSFRGFVTAEREDTYALLDRTGVHYVIIEDTGKLWPLSELKLGFIGHSAACPLDLYENLSDVLLSVSPFVLALVAEFAEEAGAGGYQRLHTLVSRNRRILREALEDTEARLPGNPSDVSVSMIDLPAPLDAGRVWADLKASGLHVLRCEPFYWAAPARGSRRIRVALARDSVVIEKTSGLLRDYFLRAQNSS</sequence>
<comment type="caution">
    <text evidence="2">The sequence shown here is derived from an EMBL/GenBank/DDBJ whole genome shotgun (WGS) entry which is preliminary data.</text>
</comment>
<dbReference type="InterPro" id="IPR004839">
    <property type="entry name" value="Aminotransferase_I/II_large"/>
</dbReference>
<dbReference type="CDD" id="cd00609">
    <property type="entry name" value="AAT_like"/>
    <property type="match status" value="1"/>
</dbReference>
<feature type="domain" description="Aminotransferase class I/classII large" evidence="1">
    <location>
        <begin position="93"/>
        <end position="353"/>
    </location>
</feature>
<dbReference type="RefSeq" id="WP_031137864.1">
    <property type="nucleotide sequence ID" value="NZ_BNEE01000004.1"/>
</dbReference>
<reference evidence="2" key="1">
    <citation type="submission" date="2020-09" db="EMBL/GenBank/DDBJ databases">
        <title>Whole genome shotgun sequence of Streptomyces xanthophaeus NBRC 12829.</title>
        <authorList>
            <person name="Komaki H."/>
            <person name="Tamura T."/>
        </authorList>
    </citation>
    <scope>NUCLEOTIDE SEQUENCE</scope>
    <source>
        <strain evidence="2">NBRC 12829</strain>
    </source>
</reference>
<dbReference type="InterPro" id="IPR015424">
    <property type="entry name" value="PyrdxlP-dep_Trfase"/>
</dbReference>
<dbReference type="OrthoDB" id="3861823at2"/>
<dbReference type="PANTHER" id="PTHR46577:SF1">
    <property type="entry name" value="HTH-TYPE TRANSCRIPTIONAL REGULATORY PROTEIN GABR"/>
    <property type="match status" value="1"/>
</dbReference>
<dbReference type="InterPro" id="IPR051446">
    <property type="entry name" value="HTH_trans_reg/aminotransferase"/>
</dbReference>
<dbReference type="Proteomes" id="UP000600026">
    <property type="component" value="Unassembled WGS sequence"/>
</dbReference>
<gene>
    <name evidence="2" type="ORF">Sxan_05890</name>
</gene>
<dbReference type="GO" id="GO:0030170">
    <property type="term" value="F:pyridoxal phosphate binding"/>
    <property type="evidence" value="ECO:0007669"/>
    <property type="project" value="InterPro"/>
</dbReference>
<evidence type="ECO:0000313" key="2">
    <source>
        <dbReference type="EMBL" id="GHI83225.1"/>
    </source>
</evidence>